<dbReference type="AlphaFoldDB" id="A0A3M6U216"/>
<gene>
    <name evidence="4" type="ORF">pdam_00018668</name>
</gene>
<proteinExistence type="predicted"/>
<evidence type="ECO:0000313" key="5">
    <source>
        <dbReference type="Proteomes" id="UP000275408"/>
    </source>
</evidence>
<name>A0A3M6U216_POCDA</name>
<comment type="caution">
    <text evidence="4">The sequence shown here is derived from an EMBL/GenBank/DDBJ whole genome shotgun (WGS) entry which is preliminary data.</text>
</comment>
<feature type="domain" description="HECT" evidence="3">
    <location>
        <begin position="46"/>
        <end position="76"/>
    </location>
</feature>
<keyword evidence="5" id="KW-1185">Reference proteome</keyword>
<dbReference type="EMBL" id="RCHS01002412">
    <property type="protein sequence ID" value="RMX47564.1"/>
    <property type="molecule type" value="Genomic_DNA"/>
</dbReference>
<keyword evidence="1 2" id="KW-0833">Ubl conjugation pathway</keyword>
<dbReference type="InterPro" id="IPR035983">
    <property type="entry name" value="Hect_E3_ubiquitin_ligase"/>
</dbReference>
<dbReference type="SUPFAM" id="SSF56204">
    <property type="entry name" value="Hect, E3 ligase catalytic domain"/>
    <property type="match status" value="1"/>
</dbReference>
<evidence type="ECO:0000256" key="1">
    <source>
        <dbReference type="ARBA" id="ARBA00022786"/>
    </source>
</evidence>
<dbReference type="InterPro" id="IPR000569">
    <property type="entry name" value="HECT_dom"/>
</dbReference>
<dbReference type="PROSITE" id="PS50237">
    <property type="entry name" value="HECT"/>
    <property type="match status" value="1"/>
</dbReference>
<dbReference type="Proteomes" id="UP000275408">
    <property type="component" value="Unassembled WGS sequence"/>
</dbReference>
<reference evidence="4 5" key="1">
    <citation type="journal article" date="2018" name="Sci. Rep.">
        <title>Comparative analysis of the Pocillopora damicornis genome highlights role of immune system in coral evolution.</title>
        <authorList>
            <person name="Cunning R."/>
            <person name="Bay R.A."/>
            <person name="Gillette P."/>
            <person name="Baker A.C."/>
            <person name="Traylor-Knowles N."/>
        </authorList>
    </citation>
    <scope>NUCLEOTIDE SEQUENCE [LARGE SCALE GENOMIC DNA]</scope>
    <source>
        <strain evidence="4">RSMAS</strain>
        <tissue evidence="4">Whole animal</tissue>
    </source>
</reference>
<evidence type="ECO:0000313" key="4">
    <source>
        <dbReference type="EMBL" id="RMX47564.1"/>
    </source>
</evidence>
<evidence type="ECO:0000259" key="3">
    <source>
        <dbReference type="PROSITE" id="PS50237"/>
    </source>
</evidence>
<dbReference type="STRING" id="46731.A0A3M6U216"/>
<protein>
    <recommendedName>
        <fullName evidence="3">HECT domain-containing protein</fullName>
    </recommendedName>
</protein>
<comment type="caution">
    <text evidence="2">Lacks conserved residue(s) required for the propagation of feature annotation.</text>
</comment>
<accession>A0A3M6U216</accession>
<organism evidence="4 5">
    <name type="scientific">Pocillopora damicornis</name>
    <name type="common">Cauliflower coral</name>
    <name type="synonym">Millepora damicornis</name>
    <dbReference type="NCBI Taxonomy" id="46731"/>
    <lineage>
        <taxon>Eukaryota</taxon>
        <taxon>Metazoa</taxon>
        <taxon>Cnidaria</taxon>
        <taxon>Anthozoa</taxon>
        <taxon>Hexacorallia</taxon>
        <taxon>Scleractinia</taxon>
        <taxon>Astrocoeniina</taxon>
        <taxon>Pocilloporidae</taxon>
        <taxon>Pocillopora</taxon>
    </lineage>
</organism>
<sequence>MLWLKEVVKTLPQNLDSGKKTRISITRKCMFQDYIEERKKKWFNSRQPLKVTFSGEPAIEDGGPLREFFTEVLKHIQQHLFPDGMPVNSMAALANNEFTVAGELMAASVVQDGIGSVSIDDWIPKACNEKYKGAIEEVRSCSTDEELRQVLMKDDILDILSFVGYRGGSSKETMSSKESISRPNAMTEFQTIIPM</sequence>
<evidence type="ECO:0000256" key="2">
    <source>
        <dbReference type="PROSITE-ProRule" id="PRU00104"/>
    </source>
</evidence>
<dbReference type="GO" id="GO:0004842">
    <property type="term" value="F:ubiquitin-protein transferase activity"/>
    <property type="evidence" value="ECO:0007669"/>
    <property type="project" value="InterPro"/>
</dbReference>
<dbReference type="Gene3D" id="3.90.1750.10">
    <property type="entry name" value="Hect, E3 ligase catalytic domains"/>
    <property type="match status" value="1"/>
</dbReference>